<dbReference type="Pfam" id="PF20737">
    <property type="entry name" value="Glyco_hydro127C"/>
    <property type="match status" value="1"/>
</dbReference>
<dbReference type="InterPro" id="IPR012878">
    <property type="entry name" value="Beta-AFase-like_GH127_cat"/>
</dbReference>
<evidence type="ECO:0000259" key="1">
    <source>
        <dbReference type="Pfam" id="PF07944"/>
    </source>
</evidence>
<dbReference type="EMBL" id="BAABHK010000018">
    <property type="protein sequence ID" value="GAA4636703.1"/>
    <property type="molecule type" value="Genomic_DNA"/>
</dbReference>
<feature type="domain" description="Non-reducing end beta-L-arabinofuranosidase-like GH127 catalytic" evidence="1">
    <location>
        <begin position="30"/>
        <end position="415"/>
    </location>
</feature>
<evidence type="ECO:0000259" key="3">
    <source>
        <dbReference type="Pfam" id="PF20737"/>
    </source>
</evidence>
<sequence>MTSTPADGGPVVPSATATVALRPLPLSASRLTGGFWARRVAANRAAIPLGHERLVTAGNIGNLRIAAGEETGDALGGTFRDSDVYKWLEAVAWEHARSPDGGLPAELTRTVAAAQCADGYLNSGIQVRGEERYARLWMSHEHYCAGHLFQAAVAAARATGETGLLEVAVRFADHLAETFGPGRRGELDGHPVVEMGLVELYRQTGARRYLDLARHFVDARGHGNATKPGFDPSHYADPAHYADRVPVREAVAPEGHAVRAVYFAAGATDVAIETGDADLLAAVRRQYEALRRQKQHVTGAVGSRWDGEAFGDAHELPPDRAYAETCAAIGTLQWAWRLLLATGDAGYADQVELLLYNAVLPGVSLDGADYFYVNTLHRRTGARADVQRSPAHGRRPWFNCACCPPNVMRTLASLPAYLATGTDNGLQVHLYAPSTLRTGDLTVDVETDYPWDGRVTVSVREAPSRDVELALRVPEWADGATVDGRPVAAGGYARLRRMFQAGDRVVLELPMPARLLVADERLDATRGCVAAARGPLVYAIEQPDQPAGVTLEDLRIDPVAPLRPEHRPDLLDGVTVLRATGAVAAGPAGAPYRPYGGPAAPTRPVPITLIPYYAWANRGPHAMRVWIPTP</sequence>
<dbReference type="InterPro" id="IPR008928">
    <property type="entry name" value="6-hairpin_glycosidase_sf"/>
</dbReference>
<dbReference type="GO" id="GO:0016787">
    <property type="term" value="F:hydrolase activity"/>
    <property type="evidence" value="ECO:0007669"/>
    <property type="project" value="UniProtKB-KW"/>
</dbReference>
<dbReference type="RefSeq" id="WP_345439675.1">
    <property type="nucleotide sequence ID" value="NZ_BAABHK010000018.1"/>
</dbReference>
<protein>
    <submittedName>
        <fullName evidence="4">Glycoside hydrolase family 127 protein</fullName>
    </submittedName>
</protein>
<name>A0ABP8UR63_9ACTN</name>
<dbReference type="PANTHER" id="PTHR43465:SF1">
    <property type="entry name" value="NON-REDUCING END BETA-L-ARABINOFURANOSIDASE"/>
    <property type="match status" value="1"/>
</dbReference>
<dbReference type="PANTHER" id="PTHR43465">
    <property type="entry name" value="DUF1680 DOMAIN PROTEIN (AFU_ORTHOLOGUE AFUA_1G08910)"/>
    <property type="match status" value="1"/>
</dbReference>
<dbReference type="InterPro" id="IPR049049">
    <property type="entry name" value="Beta-AFase-like_GH127_C"/>
</dbReference>
<keyword evidence="5" id="KW-1185">Reference proteome</keyword>
<accession>A0ABP8UR63</accession>
<dbReference type="InterPro" id="IPR049174">
    <property type="entry name" value="Beta-AFase-like"/>
</dbReference>
<organism evidence="4 5">
    <name type="scientific">Actinoallomurus vinaceus</name>
    <dbReference type="NCBI Taxonomy" id="1080074"/>
    <lineage>
        <taxon>Bacteria</taxon>
        <taxon>Bacillati</taxon>
        <taxon>Actinomycetota</taxon>
        <taxon>Actinomycetes</taxon>
        <taxon>Streptosporangiales</taxon>
        <taxon>Thermomonosporaceae</taxon>
        <taxon>Actinoallomurus</taxon>
    </lineage>
</organism>
<dbReference type="Pfam" id="PF07944">
    <property type="entry name" value="Beta-AFase-like_GH127_cat"/>
    <property type="match status" value="1"/>
</dbReference>
<comment type="caution">
    <text evidence="4">The sequence shown here is derived from an EMBL/GenBank/DDBJ whole genome shotgun (WGS) entry which is preliminary data.</text>
</comment>
<reference evidence="5" key="1">
    <citation type="journal article" date="2019" name="Int. J. Syst. Evol. Microbiol.">
        <title>The Global Catalogue of Microorganisms (GCM) 10K type strain sequencing project: providing services to taxonomists for standard genome sequencing and annotation.</title>
        <authorList>
            <consortium name="The Broad Institute Genomics Platform"/>
            <consortium name="The Broad Institute Genome Sequencing Center for Infectious Disease"/>
            <person name="Wu L."/>
            <person name="Ma J."/>
        </authorList>
    </citation>
    <scope>NUCLEOTIDE SEQUENCE [LARGE SCALE GENOMIC DNA]</scope>
    <source>
        <strain evidence="5">JCM 17939</strain>
    </source>
</reference>
<dbReference type="SUPFAM" id="SSF48208">
    <property type="entry name" value="Six-hairpin glycosidases"/>
    <property type="match status" value="1"/>
</dbReference>
<dbReference type="InterPro" id="IPR049046">
    <property type="entry name" value="Beta-AFase-like_GH127_middle"/>
</dbReference>
<keyword evidence="4" id="KW-0378">Hydrolase</keyword>
<evidence type="ECO:0000259" key="2">
    <source>
        <dbReference type="Pfam" id="PF20736"/>
    </source>
</evidence>
<gene>
    <name evidence="4" type="ORF">GCM10023196_087510</name>
</gene>
<feature type="domain" description="Non-reducing end beta-L-arabinofuranosidase-like GH127 middle" evidence="2">
    <location>
        <begin position="426"/>
        <end position="511"/>
    </location>
</feature>
<evidence type="ECO:0000313" key="4">
    <source>
        <dbReference type="EMBL" id="GAA4636703.1"/>
    </source>
</evidence>
<dbReference type="Proteomes" id="UP001501442">
    <property type="component" value="Unassembled WGS sequence"/>
</dbReference>
<proteinExistence type="predicted"/>
<feature type="domain" description="Non-reducing end beta-L-arabinofuranosidase-like GH127 C-terminal" evidence="3">
    <location>
        <begin position="514"/>
        <end position="628"/>
    </location>
</feature>
<dbReference type="Pfam" id="PF20736">
    <property type="entry name" value="Glyco_hydro127M"/>
    <property type="match status" value="1"/>
</dbReference>
<evidence type="ECO:0000313" key="5">
    <source>
        <dbReference type="Proteomes" id="UP001501442"/>
    </source>
</evidence>